<dbReference type="InterPro" id="IPR013022">
    <property type="entry name" value="Xyl_isomerase-like_TIM-brl"/>
</dbReference>
<evidence type="ECO:0000259" key="1">
    <source>
        <dbReference type="Pfam" id="PF01261"/>
    </source>
</evidence>
<dbReference type="Proteomes" id="UP000474296">
    <property type="component" value="Unassembled WGS sequence"/>
</dbReference>
<gene>
    <name evidence="2" type="ORF">GWK10_10165</name>
</gene>
<protein>
    <recommendedName>
        <fullName evidence="1">Xylose isomerase-like TIM barrel domain-containing protein</fullName>
    </recommendedName>
</protein>
<dbReference type="Gene3D" id="3.20.20.150">
    <property type="entry name" value="Divalent-metal-dependent TIM barrel enzymes"/>
    <property type="match status" value="1"/>
</dbReference>
<dbReference type="SUPFAM" id="SSF51658">
    <property type="entry name" value="Xylose isomerase-like"/>
    <property type="match status" value="1"/>
</dbReference>
<evidence type="ECO:0000313" key="2">
    <source>
        <dbReference type="EMBL" id="NER17576.1"/>
    </source>
</evidence>
<dbReference type="EMBL" id="JAABOQ010000004">
    <property type="protein sequence ID" value="NER17576.1"/>
    <property type="molecule type" value="Genomic_DNA"/>
</dbReference>
<organism evidence="2 3">
    <name type="scientific">Spongiivirga citrea</name>
    <dbReference type="NCBI Taxonomy" id="1481457"/>
    <lineage>
        <taxon>Bacteria</taxon>
        <taxon>Pseudomonadati</taxon>
        <taxon>Bacteroidota</taxon>
        <taxon>Flavobacteriia</taxon>
        <taxon>Flavobacteriales</taxon>
        <taxon>Flavobacteriaceae</taxon>
        <taxon>Spongiivirga</taxon>
    </lineage>
</organism>
<feature type="domain" description="Xylose isomerase-like TIM barrel" evidence="1">
    <location>
        <begin position="55"/>
        <end position="211"/>
    </location>
</feature>
<sequence length="235" mass="27264">MLKEMGFTKYGYNWDNRHLLEMKDEFKLAKENDIEIVSIFLWLNAKRDSIGKLSPSNERMLSILKDVENKPIIWLSFSNNYFEDLNQEQSISLAIEFIKFIKLKADTIGCKVALYNHHGWFGNPHNQVEIIELLPQDSLSMVYNFHHAHQYVDEFPEIAKKIKPYLSYVTINGMKKEGPEILTIGEGDYENEMINILLDEGFVGPWGILGHIKSEDVQEVLERNINGLKSLELSK</sequence>
<keyword evidence="3" id="KW-1185">Reference proteome</keyword>
<name>A0A6M0CHY8_9FLAO</name>
<dbReference type="AlphaFoldDB" id="A0A6M0CHY8"/>
<accession>A0A6M0CHY8</accession>
<proteinExistence type="predicted"/>
<dbReference type="InterPro" id="IPR036237">
    <property type="entry name" value="Xyl_isomerase-like_sf"/>
</dbReference>
<evidence type="ECO:0000313" key="3">
    <source>
        <dbReference type="Proteomes" id="UP000474296"/>
    </source>
</evidence>
<comment type="caution">
    <text evidence="2">The sequence shown here is derived from an EMBL/GenBank/DDBJ whole genome shotgun (WGS) entry which is preliminary data.</text>
</comment>
<dbReference type="Pfam" id="PF01261">
    <property type="entry name" value="AP_endonuc_2"/>
    <property type="match status" value="1"/>
</dbReference>
<dbReference type="RefSeq" id="WP_164032228.1">
    <property type="nucleotide sequence ID" value="NZ_JAABOQ010000004.1"/>
</dbReference>
<reference evidence="2 3" key="1">
    <citation type="submission" date="2020-01" db="EMBL/GenBank/DDBJ databases">
        <title>Spongiivirga citrea KCTC 32990T.</title>
        <authorList>
            <person name="Wang G."/>
        </authorList>
    </citation>
    <scope>NUCLEOTIDE SEQUENCE [LARGE SCALE GENOMIC DNA]</scope>
    <source>
        <strain evidence="2 3">KCTC 32990</strain>
    </source>
</reference>